<dbReference type="eggNOG" id="COG0169">
    <property type="taxonomic scope" value="Bacteria"/>
</dbReference>
<dbReference type="Pfam" id="PF21455">
    <property type="entry name" value="PylD_N"/>
    <property type="match status" value="1"/>
</dbReference>
<dbReference type="Gene3D" id="3.40.50.12150">
    <property type="match status" value="1"/>
</dbReference>
<dbReference type="NCBIfam" id="TIGR03911">
    <property type="entry name" value="pyrrolys_PylD"/>
    <property type="match status" value="1"/>
</dbReference>
<gene>
    <name evidence="2" type="ordered locus">Desde_0576</name>
</gene>
<name>I4A4Z5_DESDJ</name>
<reference evidence="2 3" key="2">
    <citation type="journal article" date="2015" name="J. Bacteriol.">
        <title>Genomic, proteomic, and biochemical analysis of the organohalide respiratory pathway in Desulfitobacterium dehalogenans.</title>
        <authorList>
            <person name="Kruse T."/>
            <person name="van de Pas B.A."/>
            <person name="Atteia A."/>
            <person name="Krab K."/>
            <person name="Hagen W.R."/>
            <person name="Goodwin L."/>
            <person name="Chain P."/>
            <person name="Boeren S."/>
            <person name="Maphosa F."/>
            <person name="Schraa G."/>
            <person name="de Vos W.M."/>
            <person name="van der Oost J."/>
            <person name="Smidt H."/>
            <person name="Stams A.J."/>
        </authorList>
    </citation>
    <scope>NUCLEOTIDE SEQUENCE [LARGE SCALE GENOMIC DNA]</scope>
    <source>
        <strain evidence="3">ATCC 51507 / DSM 9161 / JW/IU-DC1</strain>
    </source>
</reference>
<dbReference type="AlphaFoldDB" id="I4A4Z5"/>
<dbReference type="KEGG" id="ddh:Desde_0576"/>
<dbReference type="Proteomes" id="UP000006053">
    <property type="component" value="Chromosome"/>
</dbReference>
<dbReference type="InterPro" id="IPR048757">
    <property type="entry name" value="PylD_N"/>
</dbReference>
<proteinExistence type="predicted"/>
<dbReference type="HOGENOM" id="CLU_089249_0_0_9"/>
<reference evidence="3" key="1">
    <citation type="submission" date="2012-06" db="EMBL/GenBank/DDBJ databases">
        <title>Complete sequence of Desulfitobacterium dehalogenans ATCC 51507.</title>
        <authorList>
            <person name="Lucas S."/>
            <person name="Han J."/>
            <person name="Lapidus A."/>
            <person name="Cheng J.-F."/>
            <person name="Goodwin L."/>
            <person name="Pitluck S."/>
            <person name="Peters L."/>
            <person name="Ovchinnikova G."/>
            <person name="Teshima H."/>
            <person name="Detter J.C."/>
            <person name="Han C."/>
            <person name="Tapia R."/>
            <person name="Land M."/>
            <person name="Hauser L."/>
            <person name="Kyrpides N."/>
            <person name="Ivanova N."/>
            <person name="Pagani I."/>
            <person name="Kruse T."/>
            <person name="de Vos W.M."/>
            <person name="Smidt H."/>
            <person name="Woyke T."/>
        </authorList>
    </citation>
    <scope>NUCLEOTIDE SEQUENCE [LARGE SCALE GENOMIC DNA]</scope>
    <source>
        <strain evidence="3">ATCC 51507 / DSM 9161 / JW/IU-DC1</strain>
    </source>
</reference>
<keyword evidence="3" id="KW-1185">Reference proteome</keyword>
<dbReference type="STRING" id="756499.Desde_0576"/>
<protein>
    <submittedName>
        <fullName evidence="2">Pyrrolysine biosynthesis protein PylD</fullName>
    </submittedName>
</protein>
<sequence>MTRLSESDIRCIGNRMENYNRELVIKTGHTLSEIAAHAVGISQVNEGQIDNLGNIAVVPITSGLGVIRGFAETVSGILTFLGAKAQVMNHSDVQGVAEALERKSEMIFMADDDRFIAMHLKSGYFSENSEATGKGYAAALDYMVNSLENRSVLIMGAGRVGRAAAFSVLNFKGKVHVFDLERKASETLAQEIYKKSGSRISIEENLIIALRGHQFIIDACSEGEFINKEHITPESYIAAPGVPLGIHPEAIPGIKPRLIHDPLQLGVATMLFDMIKVSGIYS</sequence>
<dbReference type="SUPFAM" id="SSF51735">
    <property type="entry name" value="NAD(P)-binding Rossmann-fold domains"/>
    <property type="match status" value="1"/>
</dbReference>
<evidence type="ECO:0000313" key="3">
    <source>
        <dbReference type="Proteomes" id="UP000006053"/>
    </source>
</evidence>
<dbReference type="Gene3D" id="3.40.50.720">
    <property type="entry name" value="NAD(P)-binding Rossmann-like Domain"/>
    <property type="match status" value="1"/>
</dbReference>
<feature type="domain" description="Pyrrolysine biosynthesis protein PylD N-terminal" evidence="1">
    <location>
        <begin position="12"/>
        <end position="125"/>
    </location>
</feature>
<dbReference type="InterPro" id="IPR036291">
    <property type="entry name" value="NAD(P)-bd_dom_sf"/>
</dbReference>
<organism evidence="2 3">
    <name type="scientific">Desulfitobacterium dehalogenans (strain ATCC 51507 / DSM 9161 / JW/IU-DC1)</name>
    <dbReference type="NCBI Taxonomy" id="756499"/>
    <lineage>
        <taxon>Bacteria</taxon>
        <taxon>Bacillati</taxon>
        <taxon>Bacillota</taxon>
        <taxon>Clostridia</taxon>
        <taxon>Eubacteriales</taxon>
        <taxon>Desulfitobacteriaceae</taxon>
        <taxon>Desulfitobacterium</taxon>
    </lineage>
</organism>
<dbReference type="OrthoDB" id="5418995at2"/>
<evidence type="ECO:0000313" key="2">
    <source>
        <dbReference type="EMBL" id="AFL99029.1"/>
    </source>
</evidence>
<dbReference type="EMBL" id="CP003348">
    <property type="protein sequence ID" value="AFL99029.1"/>
    <property type="molecule type" value="Genomic_DNA"/>
</dbReference>
<accession>I4A4Z5</accession>
<dbReference type="RefSeq" id="WP_014792523.1">
    <property type="nucleotide sequence ID" value="NC_018017.1"/>
</dbReference>
<dbReference type="InterPro" id="IPR023914">
    <property type="entry name" value="Pyrrolys_PylD"/>
</dbReference>
<evidence type="ECO:0000259" key="1">
    <source>
        <dbReference type="Pfam" id="PF21455"/>
    </source>
</evidence>